<dbReference type="HAMAP" id="MF_00020">
    <property type="entry name" value="Acetate_kinase"/>
    <property type="match status" value="1"/>
</dbReference>
<dbReference type="InterPro" id="IPR023865">
    <property type="entry name" value="Aliphatic_acid_kinase_CS"/>
</dbReference>
<dbReference type="PROSITE" id="PS01075">
    <property type="entry name" value="ACETATE_KINASE_1"/>
    <property type="match status" value="1"/>
</dbReference>
<dbReference type="GO" id="GO:0008776">
    <property type="term" value="F:acetate kinase activity"/>
    <property type="evidence" value="ECO:0007669"/>
    <property type="project" value="UniProtKB-UniRule"/>
</dbReference>
<evidence type="ECO:0000256" key="2">
    <source>
        <dbReference type="ARBA" id="ARBA00022490"/>
    </source>
</evidence>
<accession>A0A518BBZ6</accession>
<dbReference type="OrthoDB" id="9802453at2"/>
<evidence type="ECO:0000256" key="8">
    <source>
        <dbReference type="ARBA" id="ARBA00022842"/>
    </source>
</evidence>
<keyword evidence="3 9" id="KW-0808">Transferase</keyword>
<dbReference type="GO" id="GO:0000287">
    <property type="term" value="F:magnesium ion binding"/>
    <property type="evidence" value="ECO:0007669"/>
    <property type="project" value="UniProtKB-UniRule"/>
</dbReference>
<feature type="binding site" evidence="9">
    <location>
        <position position="13"/>
    </location>
    <ligand>
        <name>Mg(2+)</name>
        <dbReference type="ChEBI" id="CHEBI:18420"/>
    </ligand>
</feature>
<sequence length="395" mass="42645">MSVSTTDSLLVINCGSSSVKSALFDGQSEQRLLGCAIERIGLPEGRLLVIGAEGEAIHEESLSLADHASAIAKLFAWLDESGHKEPVRAVGHRLVHGGPRYRTAQRVDDEVLGQLRELIPFDPIHLPSEVAGIEAVANALPGIAQVACFDTSFHRHLPAVARTFPLPRKLLDRGIHRYGFHGLSYEYILETLLERDEPSAQGGRIIVAHLGNGASMAAILDGTCVDTTMGFTSAGGLVMGSRSGDLDPGLLIFLLEHDGMSTDDLKRMLVRDGGMKGVSGISSDVRELLAAEEIHPEAAEALELFCYQARKFLGALAAAMGGLDMLVFTAGIGEHSPVIRNRICAGLDWMGLTLDGERNRENSYQISSDYSRVKVLVMPTNEELMIARQTRRLVG</sequence>
<feature type="binding site" evidence="9">
    <location>
        <position position="20"/>
    </location>
    <ligand>
        <name>ATP</name>
        <dbReference type="ChEBI" id="CHEBI:30616"/>
    </ligand>
</feature>
<dbReference type="Pfam" id="PF00871">
    <property type="entry name" value="Acetate_kinase"/>
    <property type="match status" value="1"/>
</dbReference>
<comment type="cofactor">
    <cofactor evidence="9">
        <name>Mg(2+)</name>
        <dbReference type="ChEBI" id="CHEBI:18420"/>
    </cofactor>
    <cofactor evidence="9">
        <name>Mn(2+)</name>
        <dbReference type="ChEBI" id="CHEBI:29035"/>
    </cofactor>
    <text evidence="9">Mg(2+). Can also accept Mn(2+).</text>
</comment>
<dbReference type="InterPro" id="IPR043129">
    <property type="entry name" value="ATPase_NBD"/>
</dbReference>
<evidence type="ECO:0000256" key="1">
    <source>
        <dbReference type="ARBA" id="ARBA00008748"/>
    </source>
</evidence>
<reference evidence="11 12" key="1">
    <citation type="submission" date="2019-02" db="EMBL/GenBank/DDBJ databases">
        <title>Deep-cultivation of Planctomycetes and their phenomic and genomic characterization uncovers novel biology.</title>
        <authorList>
            <person name="Wiegand S."/>
            <person name="Jogler M."/>
            <person name="Boedeker C."/>
            <person name="Pinto D."/>
            <person name="Vollmers J."/>
            <person name="Rivas-Marin E."/>
            <person name="Kohn T."/>
            <person name="Peeters S.H."/>
            <person name="Heuer A."/>
            <person name="Rast P."/>
            <person name="Oberbeckmann S."/>
            <person name="Bunk B."/>
            <person name="Jeske O."/>
            <person name="Meyerdierks A."/>
            <person name="Storesund J.E."/>
            <person name="Kallscheuer N."/>
            <person name="Luecker S."/>
            <person name="Lage O.M."/>
            <person name="Pohl T."/>
            <person name="Merkel B.J."/>
            <person name="Hornburger P."/>
            <person name="Mueller R.-W."/>
            <person name="Bruemmer F."/>
            <person name="Labrenz M."/>
            <person name="Spormann A.M."/>
            <person name="Op den Camp H."/>
            <person name="Overmann J."/>
            <person name="Amann R."/>
            <person name="Jetten M.S.M."/>
            <person name="Mascher T."/>
            <person name="Medema M.H."/>
            <person name="Devos D.P."/>
            <person name="Kaster A.-K."/>
            <person name="Ovreas L."/>
            <person name="Rohde M."/>
            <person name="Galperin M.Y."/>
            <person name="Jogler C."/>
        </authorList>
    </citation>
    <scope>NUCLEOTIDE SEQUENCE [LARGE SCALE GENOMIC DNA]</scope>
    <source>
        <strain evidence="11 12">Pan216</strain>
    </source>
</reference>
<proteinExistence type="inferred from homology"/>
<protein>
    <recommendedName>
        <fullName evidence="9">Acetate kinase</fullName>
        <ecNumber evidence="9">2.7.2.1</ecNumber>
    </recommendedName>
    <alternativeName>
        <fullName evidence="9">Acetokinase</fullName>
    </alternativeName>
</protein>
<keyword evidence="12" id="KW-1185">Reference proteome</keyword>
<feature type="binding site" evidence="9">
    <location>
        <position position="93"/>
    </location>
    <ligand>
        <name>substrate</name>
    </ligand>
</feature>
<feature type="site" description="Transition state stabilizer" evidence="9">
    <location>
        <position position="242"/>
    </location>
</feature>
<evidence type="ECO:0000256" key="7">
    <source>
        <dbReference type="ARBA" id="ARBA00022840"/>
    </source>
</evidence>
<feature type="binding site" evidence="9">
    <location>
        <begin position="209"/>
        <end position="213"/>
    </location>
    <ligand>
        <name>ATP</name>
        <dbReference type="ChEBI" id="CHEBI:30616"/>
    </ligand>
</feature>
<evidence type="ECO:0000256" key="6">
    <source>
        <dbReference type="ARBA" id="ARBA00022777"/>
    </source>
</evidence>
<keyword evidence="5 9" id="KW-0547">Nucleotide-binding</keyword>
<keyword evidence="2 9" id="KW-0963">Cytoplasm</keyword>
<feature type="site" description="Transition state stabilizer" evidence="9">
    <location>
        <position position="181"/>
    </location>
</feature>
<dbReference type="GO" id="GO:0006085">
    <property type="term" value="P:acetyl-CoA biosynthetic process"/>
    <property type="evidence" value="ECO:0007669"/>
    <property type="project" value="UniProtKB-UniRule"/>
</dbReference>
<comment type="subunit">
    <text evidence="9">Homodimer.</text>
</comment>
<evidence type="ECO:0000313" key="12">
    <source>
        <dbReference type="Proteomes" id="UP000317093"/>
    </source>
</evidence>
<dbReference type="PRINTS" id="PR00471">
    <property type="entry name" value="ACETATEKNASE"/>
</dbReference>
<comment type="pathway">
    <text evidence="9">Metabolic intermediate biosynthesis; acetyl-CoA biosynthesis; acetyl-CoA from acetate: step 1/2.</text>
</comment>
<feature type="active site" description="Proton donor/acceptor" evidence="9">
    <location>
        <position position="150"/>
    </location>
</feature>
<organism evidence="11 12">
    <name type="scientific">Kolteria novifilia</name>
    <dbReference type="NCBI Taxonomy" id="2527975"/>
    <lineage>
        <taxon>Bacteria</taxon>
        <taxon>Pseudomonadati</taxon>
        <taxon>Planctomycetota</taxon>
        <taxon>Planctomycetia</taxon>
        <taxon>Kolteriales</taxon>
        <taxon>Kolteriaceae</taxon>
        <taxon>Kolteria</taxon>
    </lineage>
</organism>
<keyword evidence="4 9" id="KW-0479">Metal-binding</keyword>
<dbReference type="SUPFAM" id="SSF53067">
    <property type="entry name" value="Actin-like ATPase domain"/>
    <property type="match status" value="2"/>
</dbReference>
<dbReference type="Gene3D" id="3.30.420.40">
    <property type="match status" value="2"/>
</dbReference>
<keyword evidence="8 9" id="KW-0460">Magnesium</keyword>
<dbReference type="EC" id="2.7.2.1" evidence="9"/>
<dbReference type="RefSeq" id="WP_145262773.1">
    <property type="nucleotide sequence ID" value="NZ_CP036279.1"/>
</dbReference>
<evidence type="ECO:0000256" key="9">
    <source>
        <dbReference type="HAMAP-Rule" id="MF_00020"/>
    </source>
</evidence>
<dbReference type="NCBIfam" id="TIGR00016">
    <property type="entry name" value="ackA"/>
    <property type="match status" value="1"/>
</dbReference>
<feature type="binding site" evidence="9">
    <location>
        <begin position="331"/>
        <end position="335"/>
    </location>
    <ligand>
        <name>ATP</name>
        <dbReference type="ChEBI" id="CHEBI:30616"/>
    </ligand>
</feature>
<comment type="function">
    <text evidence="9">Catalyzes the formation of acetyl phosphate from acetate and ATP. Can also catalyze the reverse reaction.</text>
</comment>
<dbReference type="GO" id="GO:0005524">
    <property type="term" value="F:ATP binding"/>
    <property type="evidence" value="ECO:0007669"/>
    <property type="project" value="UniProtKB-KW"/>
</dbReference>
<evidence type="ECO:0000256" key="5">
    <source>
        <dbReference type="ARBA" id="ARBA00022741"/>
    </source>
</evidence>
<comment type="similarity">
    <text evidence="1 9 10">Belongs to the acetokinase family.</text>
</comment>
<dbReference type="GO" id="GO:0006083">
    <property type="term" value="P:acetate metabolic process"/>
    <property type="evidence" value="ECO:0007669"/>
    <property type="project" value="TreeGrafter"/>
</dbReference>
<feature type="binding site" evidence="9">
    <location>
        <begin position="284"/>
        <end position="286"/>
    </location>
    <ligand>
        <name>ATP</name>
        <dbReference type="ChEBI" id="CHEBI:30616"/>
    </ligand>
</feature>
<comment type="catalytic activity">
    <reaction evidence="9">
        <text>acetate + ATP = acetyl phosphate + ADP</text>
        <dbReference type="Rhea" id="RHEA:11352"/>
        <dbReference type="ChEBI" id="CHEBI:22191"/>
        <dbReference type="ChEBI" id="CHEBI:30089"/>
        <dbReference type="ChEBI" id="CHEBI:30616"/>
        <dbReference type="ChEBI" id="CHEBI:456216"/>
        <dbReference type="EC" id="2.7.2.1"/>
    </reaction>
</comment>
<dbReference type="PANTHER" id="PTHR21060">
    <property type="entry name" value="ACETATE KINASE"/>
    <property type="match status" value="1"/>
</dbReference>
<keyword evidence="7 9" id="KW-0067">ATP-binding</keyword>
<dbReference type="PROSITE" id="PS01076">
    <property type="entry name" value="ACETATE_KINASE_2"/>
    <property type="match status" value="1"/>
</dbReference>
<dbReference type="AlphaFoldDB" id="A0A518BBZ6"/>
<dbReference type="EMBL" id="CP036279">
    <property type="protein sequence ID" value="QDU64508.1"/>
    <property type="molecule type" value="Genomic_DNA"/>
</dbReference>
<dbReference type="KEGG" id="knv:Pan216_53980"/>
<dbReference type="GO" id="GO:0005829">
    <property type="term" value="C:cytosol"/>
    <property type="evidence" value="ECO:0007669"/>
    <property type="project" value="TreeGrafter"/>
</dbReference>
<evidence type="ECO:0000256" key="10">
    <source>
        <dbReference type="RuleBase" id="RU003835"/>
    </source>
</evidence>
<name>A0A518BBZ6_9BACT</name>
<gene>
    <name evidence="11" type="primary">ackA_2</name>
    <name evidence="9" type="synonym">ackA</name>
    <name evidence="11" type="ORF">Pan216_53980</name>
</gene>
<dbReference type="InterPro" id="IPR000890">
    <property type="entry name" value="Aliphatic_acid_kin_short-chain"/>
</dbReference>
<dbReference type="UniPathway" id="UPA00340">
    <property type="reaction ID" value="UER00458"/>
</dbReference>
<feature type="binding site" evidence="9">
    <location>
        <position position="382"/>
    </location>
    <ligand>
        <name>Mg(2+)</name>
        <dbReference type="ChEBI" id="CHEBI:18420"/>
    </ligand>
</feature>
<evidence type="ECO:0000313" key="11">
    <source>
        <dbReference type="EMBL" id="QDU64508.1"/>
    </source>
</evidence>
<dbReference type="PIRSF" id="PIRSF000722">
    <property type="entry name" value="Acetate_prop_kin"/>
    <property type="match status" value="1"/>
</dbReference>
<dbReference type="PANTHER" id="PTHR21060:SF21">
    <property type="entry name" value="ACETATE KINASE"/>
    <property type="match status" value="1"/>
</dbReference>
<dbReference type="Proteomes" id="UP000317093">
    <property type="component" value="Chromosome"/>
</dbReference>
<keyword evidence="6 9" id="KW-0418">Kinase</keyword>
<evidence type="ECO:0000256" key="4">
    <source>
        <dbReference type="ARBA" id="ARBA00022723"/>
    </source>
</evidence>
<dbReference type="InterPro" id="IPR004372">
    <property type="entry name" value="Ac/propionate_kinase"/>
</dbReference>
<evidence type="ECO:0000256" key="3">
    <source>
        <dbReference type="ARBA" id="ARBA00022679"/>
    </source>
</evidence>
<comment type="subcellular location">
    <subcellularLocation>
        <location evidence="9">Cytoplasm</location>
    </subcellularLocation>
</comment>